<dbReference type="Pfam" id="PF11185">
    <property type="entry name" value="DUF2971"/>
    <property type="match status" value="1"/>
</dbReference>
<evidence type="ECO:0000313" key="1">
    <source>
        <dbReference type="EMBL" id="GAA1249197.1"/>
    </source>
</evidence>
<organism evidence="1 2">
    <name type="scientific">Kitasatospora nipponensis</name>
    <dbReference type="NCBI Taxonomy" id="258049"/>
    <lineage>
        <taxon>Bacteria</taxon>
        <taxon>Bacillati</taxon>
        <taxon>Actinomycetota</taxon>
        <taxon>Actinomycetes</taxon>
        <taxon>Kitasatosporales</taxon>
        <taxon>Streptomycetaceae</taxon>
        <taxon>Kitasatospora</taxon>
    </lineage>
</organism>
<dbReference type="Proteomes" id="UP001500037">
    <property type="component" value="Unassembled WGS sequence"/>
</dbReference>
<comment type="caution">
    <text evidence="1">The sequence shown here is derived from an EMBL/GenBank/DDBJ whole genome shotgun (WGS) entry which is preliminary data.</text>
</comment>
<keyword evidence="2" id="KW-1185">Reference proteome</keyword>
<dbReference type="EMBL" id="BAAALF010000086">
    <property type="protein sequence ID" value="GAA1249197.1"/>
    <property type="molecule type" value="Genomic_DNA"/>
</dbReference>
<gene>
    <name evidence="1" type="ORF">GCM10009665_45030</name>
</gene>
<reference evidence="1 2" key="1">
    <citation type="journal article" date="2019" name="Int. J. Syst. Evol. Microbiol.">
        <title>The Global Catalogue of Microorganisms (GCM) 10K type strain sequencing project: providing services to taxonomists for standard genome sequencing and annotation.</title>
        <authorList>
            <consortium name="The Broad Institute Genomics Platform"/>
            <consortium name="The Broad Institute Genome Sequencing Center for Infectious Disease"/>
            <person name="Wu L."/>
            <person name="Ma J."/>
        </authorList>
    </citation>
    <scope>NUCLEOTIDE SEQUENCE [LARGE SCALE GENOMIC DNA]</scope>
    <source>
        <strain evidence="1 2">JCM 13004</strain>
    </source>
</reference>
<proteinExistence type="predicted"/>
<name>A0ABN1WJV0_9ACTN</name>
<sequence length="193" mass="21219">MSQWRGYTEAGTGGGAYALEFAPKGAHGWATGANLGLRLSKVIYDRARQEKLCEDLVCGFVAVLDKCQAYDVAVQNEFAYRLEVGIIDFATACKHPGFAEDDEWRLIYRHEPQLYMSPPDLQFRVARGTIVPYVALPLPEPVGARAGRPLPIRHIQVGPGGDQESSMAGLRFYLDQQDDLPDGSVTGSATPYR</sequence>
<protein>
    <submittedName>
        <fullName evidence="1">Uncharacterized protein</fullName>
    </submittedName>
</protein>
<dbReference type="InterPro" id="IPR021352">
    <property type="entry name" value="DUF2971"/>
</dbReference>
<dbReference type="RefSeq" id="WP_344443725.1">
    <property type="nucleotide sequence ID" value="NZ_BAAALF010000086.1"/>
</dbReference>
<evidence type="ECO:0000313" key="2">
    <source>
        <dbReference type="Proteomes" id="UP001500037"/>
    </source>
</evidence>
<accession>A0ABN1WJV0</accession>